<dbReference type="EMBL" id="KZ305024">
    <property type="protein sequence ID" value="PIA56795.1"/>
    <property type="molecule type" value="Genomic_DNA"/>
</dbReference>
<dbReference type="AlphaFoldDB" id="A0A2G5ELZ3"/>
<reference evidence="1 2" key="1">
    <citation type="submission" date="2017-09" db="EMBL/GenBank/DDBJ databases">
        <title>WGS assembly of Aquilegia coerulea Goldsmith.</title>
        <authorList>
            <person name="Hodges S."/>
            <person name="Kramer E."/>
            <person name="Nordborg M."/>
            <person name="Tomkins J."/>
            <person name="Borevitz J."/>
            <person name="Derieg N."/>
            <person name="Yan J."/>
            <person name="Mihaltcheva S."/>
            <person name="Hayes R.D."/>
            <person name="Rokhsar D."/>
        </authorList>
    </citation>
    <scope>NUCLEOTIDE SEQUENCE [LARGE SCALE GENOMIC DNA]</scope>
    <source>
        <strain evidence="2">cv. Goldsmith</strain>
    </source>
</reference>
<sequence>MVSNQKCSHHARSISLPSRSHPLTFQVEEQLSRLRSSDLSTASSSSICHNLGCLEDLYSSVNCLIQLPLTQQSLSSGGHDKHVDRVLDGSLKLLDVCGTTRETLSQKKQSIQDLQSSLRRRSAESNVANEVCSYMTSRKKWNKVMQKCIADMKTIRSKSAPFDKENDIITILSEVQAITLSVFESLLSSVSGLKARSKQSNWYMVSKLKRTTSVVCSEEGNDTSEMAKVEAVLKTLSGQKSCNGFNANSVQKLLETLEMNIEGLEDG</sequence>
<proteinExistence type="predicted"/>
<keyword evidence="2" id="KW-1185">Reference proteome</keyword>
<dbReference type="Proteomes" id="UP000230069">
    <property type="component" value="Unassembled WGS sequence"/>
</dbReference>
<dbReference type="STRING" id="218851.A0A2G5ELZ3"/>
<dbReference type="GO" id="GO:0048367">
    <property type="term" value="P:shoot system development"/>
    <property type="evidence" value="ECO:0007669"/>
    <property type="project" value="InterPro"/>
</dbReference>
<evidence type="ECO:0000313" key="2">
    <source>
        <dbReference type="Proteomes" id="UP000230069"/>
    </source>
</evidence>
<dbReference type="PANTHER" id="PTHR33070:SF129">
    <property type="entry name" value="DUF241 DOMAIN PROTEIN"/>
    <property type="match status" value="1"/>
</dbReference>
<name>A0A2G5ELZ3_AQUCA</name>
<dbReference type="PANTHER" id="PTHR33070">
    <property type="entry name" value="OS06G0725500 PROTEIN"/>
    <property type="match status" value="1"/>
</dbReference>
<dbReference type="Pfam" id="PF03087">
    <property type="entry name" value="BPS1"/>
    <property type="match status" value="1"/>
</dbReference>
<organism evidence="1 2">
    <name type="scientific">Aquilegia coerulea</name>
    <name type="common">Rocky mountain columbine</name>
    <dbReference type="NCBI Taxonomy" id="218851"/>
    <lineage>
        <taxon>Eukaryota</taxon>
        <taxon>Viridiplantae</taxon>
        <taxon>Streptophyta</taxon>
        <taxon>Embryophyta</taxon>
        <taxon>Tracheophyta</taxon>
        <taxon>Spermatophyta</taxon>
        <taxon>Magnoliopsida</taxon>
        <taxon>Ranunculales</taxon>
        <taxon>Ranunculaceae</taxon>
        <taxon>Thalictroideae</taxon>
        <taxon>Aquilegia</taxon>
    </lineage>
</organism>
<evidence type="ECO:0008006" key="3">
    <source>
        <dbReference type="Google" id="ProtNLM"/>
    </source>
</evidence>
<dbReference type="OrthoDB" id="899310at2759"/>
<dbReference type="InParanoid" id="A0A2G5ELZ3"/>
<gene>
    <name evidence="1" type="ORF">AQUCO_00700859v1</name>
</gene>
<protein>
    <recommendedName>
        <fullName evidence="3">DUF241 domain-containing protein</fullName>
    </recommendedName>
</protein>
<accession>A0A2G5ELZ3</accession>
<dbReference type="GO" id="GO:0048364">
    <property type="term" value="P:root development"/>
    <property type="evidence" value="ECO:0007669"/>
    <property type="project" value="InterPro"/>
</dbReference>
<dbReference type="InterPro" id="IPR004320">
    <property type="entry name" value="BPS1_pln"/>
</dbReference>
<evidence type="ECO:0000313" key="1">
    <source>
        <dbReference type="EMBL" id="PIA56795.1"/>
    </source>
</evidence>